<organism evidence="2">
    <name type="scientific">Cladocopium goreaui</name>
    <dbReference type="NCBI Taxonomy" id="2562237"/>
    <lineage>
        <taxon>Eukaryota</taxon>
        <taxon>Sar</taxon>
        <taxon>Alveolata</taxon>
        <taxon>Dinophyceae</taxon>
        <taxon>Suessiales</taxon>
        <taxon>Symbiodiniaceae</taxon>
        <taxon>Cladocopium</taxon>
    </lineage>
</organism>
<feature type="region of interest" description="Disordered" evidence="1">
    <location>
        <begin position="337"/>
        <end position="600"/>
    </location>
</feature>
<dbReference type="PANTHER" id="PTHR34660">
    <property type="entry name" value="MYB-LIKE PROTEIN X"/>
    <property type="match status" value="1"/>
</dbReference>
<feature type="compositionally biased region" description="Basic and acidic residues" evidence="1">
    <location>
        <begin position="560"/>
        <end position="575"/>
    </location>
</feature>
<dbReference type="PANTHER" id="PTHR34660:SF3">
    <property type="entry name" value="RRM DOMAIN-CONTAINING PROTEIN"/>
    <property type="match status" value="1"/>
</dbReference>
<dbReference type="EMBL" id="CAMXCT010002591">
    <property type="protein sequence ID" value="CAI3999153.1"/>
    <property type="molecule type" value="Genomic_DNA"/>
</dbReference>
<accession>A0A9P1G3X2</accession>
<feature type="compositionally biased region" description="Basic residues" evidence="1">
    <location>
        <begin position="376"/>
        <end position="385"/>
    </location>
</feature>
<gene>
    <name evidence="2" type="ORF">C1SCF055_LOCUS25394</name>
</gene>
<reference evidence="2" key="1">
    <citation type="submission" date="2022-10" db="EMBL/GenBank/DDBJ databases">
        <authorList>
            <person name="Chen Y."/>
            <person name="Dougan E. K."/>
            <person name="Chan C."/>
            <person name="Rhodes N."/>
            <person name="Thang M."/>
        </authorList>
    </citation>
    <scope>NUCLEOTIDE SEQUENCE</scope>
</reference>
<sequence>MAVQDVISDNSPGSSRSPKSRVGDFSLEGIPLQWDNDPTVRERMRENQNLCLAYNESTGQTTSTFVDATISNLKLNASVLKPLVVLMKENDRQLPSIHALITAVENYFVLAKLSRTSDQCYQDDVISDLVEAMGFNTDAAWRPTSARDQEEPDSLMEDSQEVDELPIQEEVQQYQELNLDTQPKDVEAHLNQVMDSLVEQLPPIPFPQPEQPQLLAERPPAAKLDKGKGHLVPMRLTEEAKASREAAEETERLGLHLGTEQPIQVVSDSLLPQEPCGDQVDTLMLCSPSQLLTTDAALNTLRDLDQHDRATEEVKKQGLESIHIPDHEVITRRSQFRMKKDLADKKKEKKLKKEAEKAEKMKAKEEKKAAKAEASKKKKESKKASKTTGEESKIKSKKTGRSAAEKEKGWKKSTCDGKKKVKSTKKTMPPEEKDAAKKSEPEMVDPTLHEPVSMEDDVNIHPDELPHTPFKESTVPLDGKETFPVKSPKMKRIKKLAGKKDANKKQNRAKKAKAVKEQVEEDKTSKKGKKESDLLEKKTAKRQKKTGEHMPEKKKSKGKTITEKTDNAEGKENKPASKRQPRKAREDETKEKRVRRGVQPQEDIQVKPVVRDLVLGVLRECKSSHCTHPSFEQPNPGNGIYVMPYWSRNHAGVLIPRHFVKNPRKSSSSANPKSKSRKDRGSQVAYFGNDTPCAYTNILLAGAYADELEKELKKEDPDPSSDDLKVLRKQLHASHAAALDAWQAAESQKLEDASESQARQAFIWMVLLVAFSKNFPSFTEDVAFLEFFAGEGNVWRMMRADSISSIGKFNYKEFQRGQPQKVQTVKKTISKTSGKTSWSGTSKLKDTQIYPPAFADKIKSLFPSLVTGAEGIPEIDSAADPYHVFEMLPWETWDEAKLLSSLKYLRGNKGLRIPEPWLNIFPKPFEILHRLEERRAANSYPEASVSEEGAEITTPGTGCDSCDIGGSPRDVANNASGTPVAAPQLTPAHVHKAATPPNPLAMRPQVQIENAEVTAEKQKNFELMQKIAHLENLVAMQTSPVPSVHSVPSAPTTPAETSRMEALLERTLNRIENLEGKMSEQARTVTPADQPKEVSPQTAKPSEKPKGIPEPSPEDEVSESEGSDDDDDEWVTTPSGQRADFVTKCRLVRERLESRQTEVKGKWMTQEAMRKQFSVKSIKSMVAYCTRFPESLVRAWKYDDKVSEYFVITDDHALHKKEDTTAERHETELDDQVAKAPPPGLPENLVNFPDPVPKPEVVGSQSFRDRRDQCSIAIIGPTSWRQRSCLFKGASGCRNIRDGGETIQSHLDGPYLVYLVWRCSALIPLEARYRQLCKDLGIGGSSKDKKGKNKNKNKSPAAPSSKGKGGKGKKNKGTPSKKNSVPRKKKTQVASAPEEDTTASSAKAKAKRSKRQKVA</sequence>
<name>A0A9P1G3X2_9DINO</name>
<evidence type="ECO:0000256" key="1">
    <source>
        <dbReference type="SAM" id="MobiDB-lite"/>
    </source>
</evidence>
<feature type="region of interest" description="Disordered" evidence="1">
    <location>
        <begin position="658"/>
        <end position="683"/>
    </location>
</feature>
<feature type="compositionally biased region" description="Basic residues" evidence="1">
    <location>
        <begin position="1404"/>
        <end position="1415"/>
    </location>
</feature>
<protein>
    <submittedName>
        <fullName evidence="2">Uncharacterized protein</fullName>
    </submittedName>
</protein>
<feature type="compositionally biased region" description="Basic and acidic residues" evidence="1">
    <location>
        <begin position="458"/>
        <end position="470"/>
    </location>
</feature>
<proteinExistence type="predicted"/>
<keyword evidence="4" id="KW-1185">Reference proteome</keyword>
<feature type="region of interest" description="Disordered" evidence="1">
    <location>
        <begin position="1"/>
        <end position="24"/>
    </location>
</feature>
<dbReference type="EMBL" id="CAMXCT020002591">
    <property type="protein sequence ID" value="CAL1152528.1"/>
    <property type="molecule type" value="Genomic_DNA"/>
</dbReference>
<feature type="region of interest" description="Disordered" evidence="1">
    <location>
        <begin position="1075"/>
        <end position="1136"/>
    </location>
</feature>
<feature type="compositionally biased region" description="Basic and acidic residues" evidence="1">
    <location>
        <begin position="428"/>
        <end position="441"/>
    </location>
</feature>
<feature type="compositionally biased region" description="Basic and acidic residues" evidence="1">
    <location>
        <begin position="338"/>
        <end position="375"/>
    </location>
</feature>
<feature type="compositionally biased region" description="Polar residues" evidence="1">
    <location>
        <begin position="7"/>
        <end position="17"/>
    </location>
</feature>
<feature type="compositionally biased region" description="Basic and acidic residues" evidence="1">
    <location>
        <begin position="403"/>
        <end position="418"/>
    </location>
</feature>
<feature type="compositionally biased region" description="Acidic residues" evidence="1">
    <location>
        <begin position="1112"/>
        <end position="1130"/>
    </location>
</feature>
<reference evidence="3 4" key="2">
    <citation type="submission" date="2024-05" db="EMBL/GenBank/DDBJ databases">
        <authorList>
            <person name="Chen Y."/>
            <person name="Shah S."/>
            <person name="Dougan E. K."/>
            <person name="Thang M."/>
            <person name="Chan C."/>
        </authorList>
    </citation>
    <scope>NUCLEOTIDE SEQUENCE [LARGE SCALE GENOMIC DNA]</scope>
</reference>
<feature type="compositionally biased region" description="Basic residues" evidence="1">
    <location>
        <begin position="488"/>
        <end position="497"/>
    </location>
</feature>
<evidence type="ECO:0000313" key="4">
    <source>
        <dbReference type="Proteomes" id="UP001152797"/>
    </source>
</evidence>
<feature type="compositionally biased region" description="Basic and acidic residues" evidence="1">
    <location>
        <begin position="514"/>
        <end position="538"/>
    </location>
</feature>
<feature type="region of interest" description="Disordered" evidence="1">
    <location>
        <begin position="1338"/>
        <end position="1415"/>
    </location>
</feature>
<dbReference type="Proteomes" id="UP001152797">
    <property type="component" value="Unassembled WGS sequence"/>
</dbReference>
<evidence type="ECO:0000313" key="2">
    <source>
        <dbReference type="EMBL" id="CAI3999153.1"/>
    </source>
</evidence>
<dbReference type="EMBL" id="CAMXCT030002591">
    <property type="protein sequence ID" value="CAL4786465.1"/>
    <property type="molecule type" value="Genomic_DNA"/>
</dbReference>
<comment type="caution">
    <text evidence="2">The sequence shown here is derived from an EMBL/GenBank/DDBJ whole genome shotgun (WGS) entry which is preliminary data.</text>
</comment>
<evidence type="ECO:0000313" key="3">
    <source>
        <dbReference type="EMBL" id="CAL4786465.1"/>
    </source>
</evidence>